<dbReference type="RefSeq" id="WP_264793259.1">
    <property type="nucleotide sequence ID" value="NZ_AP026867.1"/>
</dbReference>
<dbReference type="Pfam" id="PF12770">
    <property type="entry name" value="CHAT"/>
    <property type="match status" value="1"/>
</dbReference>
<dbReference type="KEGG" id="aup:AsAng_0028650"/>
<evidence type="ECO:0000256" key="1">
    <source>
        <dbReference type="PROSITE-ProRule" id="PRU00339"/>
    </source>
</evidence>
<organism evidence="3 4">
    <name type="scientific">Aureispira anguillae</name>
    <dbReference type="NCBI Taxonomy" id="2864201"/>
    <lineage>
        <taxon>Bacteria</taxon>
        <taxon>Pseudomonadati</taxon>
        <taxon>Bacteroidota</taxon>
        <taxon>Saprospiria</taxon>
        <taxon>Saprospirales</taxon>
        <taxon>Saprospiraceae</taxon>
        <taxon>Aureispira</taxon>
    </lineage>
</organism>
<dbReference type="InterPro" id="IPR019734">
    <property type="entry name" value="TPR_rpt"/>
</dbReference>
<feature type="repeat" description="TPR" evidence="1">
    <location>
        <begin position="683"/>
        <end position="716"/>
    </location>
</feature>
<dbReference type="Proteomes" id="UP001060919">
    <property type="component" value="Chromosome"/>
</dbReference>
<reference evidence="3" key="1">
    <citation type="submission" date="2022-09" db="EMBL/GenBank/DDBJ databases">
        <title>Aureispira anguillicida sp. nov., isolated from Leptocephalus of Japanese eel Anguilla japonica.</title>
        <authorList>
            <person name="Yuasa K."/>
            <person name="Mekata T."/>
            <person name="Ikunari K."/>
        </authorList>
    </citation>
    <scope>NUCLEOTIDE SEQUENCE</scope>
    <source>
        <strain evidence="3">EL160426</strain>
    </source>
</reference>
<evidence type="ECO:0000313" key="3">
    <source>
        <dbReference type="EMBL" id="BDS12150.1"/>
    </source>
</evidence>
<evidence type="ECO:0000259" key="2">
    <source>
        <dbReference type="Pfam" id="PF12770"/>
    </source>
</evidence>
<keyword evidence="4" id="KW-1185">Reference proteome</keyword>
<dbReference type="InterPro" id="IPR011990">
    <property type="entry name" value="TPR-like_helical_dom_sf"/>
</dbReference>
<dbReference type="SUPFAM" id="SSF48452">
    <property type="entry name" value="TPR-like"/>
    <property type="match status" value="2"/>
</dbReference>
<proteinExistence type="predicted"/>
<dbReference type="PANTHER" id="PTHR10098:SF108">
    <property type="entry name" value="TETRATRICOPEPTIDE REPEAT PROTEIN 28"/>
    <property type="match status" value="1"/>
</dbReference>
<dbReference type="PROSITE" id="PS50005">
    <property type="entry name" value="TPR"/>
    <property type="match status" value="1"/>
</dbReference>
<dbReference type="PANTHER" id="PTHR10098">
    <property type="entry name" value="RAPSYN-RELATED"/>
    <property type="match status" value="1"/>
</dbReference>
<dbReference type="InterPro" id="IPR024983">
    <property type="entry name" value="CHAT_dom"/>
</dbReference>
<evidence type="ECO:0000313" key="4">
    <source>
        <dbReference type="Proteomes" id="UP001060919"/>
    </source>
</evidence>
<dbReference type="Pfam" id="PF13176">
    <property type="entry name" value="TPR_7"/>
    <property type="match status" value="1"/>
</dbReference>
<sequence>MYIRFLFGLFFLFFTTILYGQNVDPDELAEAQKKLTEAQTLYSKEHIEYAKAAINLALLYYKDENADSDEGDSLVLPALKIIRKEKGTTDSSYHHALALLPPARSALLDAYLDLQEALVQEGKYSPLYAQKLLKSAAVYLSLEDFEGHFLTVQAYQILAKLSTEAAKPVYDYAKQHIDPVIIRLAKSQVHLQQLLKTEPQSIATADALIHFAGLSIQYNDYRTAYTETDTSYFYIQTALAIYKEKLGKTHKKYKKAFATFTKKMQLFYPIEKDMLNRIKQHATANDQFIIDLRPFLKGVDTTTFIFYGIESVFEWVRTDLKRHHGGSNSKYYAIIQAMEETWDLTELESKIAIQKSIVKQVQTEFGKISEPYVKALINLANLYVKDSDYINAFKPYSKAFQILDEIELNLPFDANSEETLFQKYIRTIAPPWNTFITNEHNLSIQSAIYGEQSNEYLTTLFQTAWDYLKNDDLRSKGDPYFKKGMKGLSEKNFFIATNWVDSLLRRDPEYNLPIVAEVLPKVFPLVNLKQALQFTLDSLTNEYGNYSVEYGNALEVLADGYFYAQNTPKSADEALRLYRKILTIYKSKEGVEYSYLRLLKRLVKNIEQANPWSIDESSYFFEELGKTLQYQKIDDLAYATYLGRYANWHYKGERIIAAEPHYQQLINIYKNKSEQEQTNVTHVQALYNLARIYRKTGRYTTAVNAYYVALAASKASNNWTLIIRCFDDLGLIAHKKNKIDFALQLFGNALKVLELVEKFLPEKDRYHDFQTALQYTKIMRHIGRLYLDEGAIEMAESYYDKIKAFERDENSPVSFKRDISLRSDLAHLAELKGDTLKAIRYYRAAIRQLKDKGELADVNIAFANFYSKNEQDSMAAIYFTDALKIDLEQIEQNYTNLSEKERLLFLAPIAKRINLFFNFVVEHPDSNLILTAFNAHLMVKGLALETSTNLQSVCMATENIAIQNKCHQMQALRKQLAKSTALPLDVQDEINAQIVSLEKEIGISSKDLRAFFGKNNKKLDFSQLQKILYAMETDDSLAIAIDFLVLNEIDENEEEQAIYYAAIVNSHTNLPQFVRLATEEELEDVLAPDIAPNTINYITDELESRYLYELVWEPILPYIDSSKRLHICPTGMLSKIAFGTLRSNDYTQRRIMDDWSIHYYSSFRDLLTPQIHETVKESANIGLIGGVEFTFTKQETERLAESIGIPSIEVEEALDQKAQPTAYSRGSRGEDFNYLPGTLKEVKAISQLFPSGWVVQLLSDTLATEENLTIMTDNSPTILHIATHGYFFPTPPKEDHENDQWLSNSKKTQSLEDKIANLSNPLLRSGLALGGINRVWKGGEEIEGLEDGILTALEVANMDLFRTQLVVLSACETGRGDIDNNEGIMGLRRAFKTAGAKQLIISLWKVPDQQTSELMQLFYKGYINGKTAHKAFEQAQHIMRKRYRNPYYWAAFLLIE</sequence>
<protein>
    <submittedName>
        <fullName evidence="3">CHAT domain-containing protein</fullName>
    </submittedName>
</protein>
<keyword evidence="1" id="KW-0802">TPR repeat</keyword>
<name>A0A915YFM5_9BACT</name>
<dbReference type="Gene3D" id="1.25.40.10">
    <property type="entry name" value="Tetratricopeptide repeat domain"/>
    <property type="match status" value="2"/>
</dbReference>
<accession>A0A915YFM5</accession>
<dbReference type="SMART" id="SM00028">
    <property type="entry name" value="TPR"/>
    <property type="match status" value="6"/>
</dbReference>
<feature type="domain" description="CHAT" evidence="2">
    <location>
        <begin position="1105"/>
        <end position="1455"/>
    </location>
</feature>
<dbReference type="EMBL" id="AP026867">
    <property type="protein sequence ID" value="BDS12150.1"/>
    <property type="molecule type" value="Genomic_DNA"/>
</dbReference>
<gene>
    <name evidence="3" type="ORF">AsAng_0028650</name>
</gene>